<feature type="region of interest" description="Disordered" evidence="3">
    <location>
        <begin position="404"/>
        <end position="474"/>
    </location>
</feature>
<feature type="compositionally biased region" description="Low complexity" evidence="3">
    <location>
        <begin position="1"/>
        <end position="21"/>
    </location>
</feature>
<feature type="region of interest" description="Disordered" evidence="3">
    <location>
        <begin position="1"/>
        <end position="63"/>
    </location>
</feature>
<feature type="compositionally biased region" description="Low complexity" evidence="3">
    <location>
        <begin position="431"/>
        <end position="468"/>
    </location>
</feature>
<name>A0AA88H358_NAELO</name>
<keyword evidence="1" id="KW-0677">Repeat</keyword>
<dbReference type="InterPro" id="IPR019734">
    <property type="entry name" value="TPR_rpt"/>
</dbReference>
<organism evidence="4 5">
    <name type="scientific">Naegleria lovaniensis</name>
    <name type="common">Amoeba</name>
    <dbReference type="NCBI Taxonomy" id="51637"/>
    <lineage>
        <taxon>Eukaryota</taxon>
        <taxon>Discoba</taxon>
        <taxon>Heterolobosea</taxon>
        <taxon>Tetramitia</taxon>
        <taxon>Eutetramitia</taxon>
        <taxon>Vahlkampfiidae</taxon>
        <taxon>Naegleria</taxon>
    </lineage>
</organism>
<proteinExistence type="predicted"/>
<dbReference type="PANTHER" id="PTHR45641">
    <property type="entry name" value="TETRATRICOPEPTIDE REPEAT PROTEIN (AFU_ORTHOLOGUE AFUA_6G03870)"/>
    <property type="match status" value="1"/>
</dbReference>
<comment type="caution">
    <text evidence="4">The sequence shown here is derived from an EMBL/GenBank/DDBJ whole genome shotgun (WGS) entry which is preliminary data.</text>
</comment>
<dbReference type="GeneID" id="68099673"/>
<reference evidence="4 5" key="1">
    <citation type="journal article" date="2018" name="BMC Genomics">
        <title>The genome of Naegleria lovaniensis, the basis for a comparative approach to unravel pathogenicity factors of the human pathogenic amoeba N. fowleri.</title>
        <authorList>
            <person name="Liechti N."/>
            <person name="Schurch N."/>
            <person name="Bruggmann R."/>
            <person name="Wittwer M."/>
        </authorList>
    </citation>
    <scope>NUCLEOTIDE SEQUENCE [LARGE SCALE GENOMIC DNA]</scope>
    <source>
        <strain evidence="4 5">ATCC 30569</strain>
    </source>
</reference>
<sequence>MEIRNKSVNTSSSAVSFSPSKPKTPGRRYQRKTDIIHQRTRSDHDGNSSILNKSDTTESKKEQTDSCSLLQLQEALKQDVNETLNEINHAALMKETRVKLLEIVSLEEKAKELESSSDPLKSLDSWEERLALLIDVYGLLDPKVEDASKKFIILCNTFATLNCRNNPSAGLDILKRALKYLKKGIEFDNHKRIHSMTLNNMSFAFRMKNMFEEALDFAKQAFAIEYETPKGENDIALADSYLNIGAILSKLGKHKQSLAHANTALDILLFQQSKLVEREAEEEEADGSEEDNDFKHPSLSHDALYSSIVVAHNNIAVELEHLMEISKASLFHEKALEIAKTRLGPHHAVTIRMQQVLARFQEDFKEDKEIEALLLAKEKGALITSNLSTQASIDRLHNDLKRKKKEMMRKREDLSVNDISYHNQGETDNPTSSIPPLDLSSLSSITTNTNLKTMSSKPSHHSASPKNSVPTPKKTISPLRLLQEDSVNLNDSQVLLELNNILNN</sequence>
<dbReference type="PANTHER" id="PTHR45641:SF19">
    <property type="entry name" value="NEPHROCYSTIN-3"/>
    <property type="match status" value="1"/>
</dbReference>
<protein>
    <submittedName>
        <fullName evidence="4">Uncharacterized protein</fullName>
    </submittedName>
</protein>
<keyword evidence="2" id="KW-0802">TPR repeat</keyword>
<keyword evidence="5" id="KW-1185">Reference proteome</keyword>
<accession>A0AA88H358</accession>
<evidence type="ECO:0000256" key="3">
    <source>
        <dbReference type="SAM" id="MobiDB-lite"/>
    </source>
</evidence>
<dbReference type="Gene3D" id="1.25.40.10">
    <property type="entry name" value="Tetratricopeptide repeat domain"/>
    <property type="match status" value="1"/>
</dbReference>
<dbReference type="SMART" id="SM00028">
    <property type="entry name" value="TPR"/>
    <property type="match status" value="3"/>
</dbReference>
<evidence type="ECO:0000313" key="4">
    <source>
        <dbReference type="EMBL" id="KAG2393688.1"/>
    </source>
</evidence>
<evidence type="ECO:0000256" key="2">
    <source>
        <dbReference type="ARBA" id="ARBA00022803"/>
    </source>
</evidence>
<evidence type="ECO:0000256" key="1">
    <source>
        <dbReference type="ARBA" id="ARBA00022737"/>
    </source>
</evidence>
<feature type="compositionally biased region" description="Polar residues" evidence="3">
    <location>
        <begin position="417"/>
        <end position="430"/>
    </location>
</feature>
<dbReference type="EMBL" id="PYSW02000002">
    <property type="protein sequence ID" value="KAG2393688.1"/>
    <property type="molecule type" value="Genomic_DNA"/>
</dbReference>
<feature type="compositionally biased region" description="Basic and acidic residues" evidence="3">
    <location>
        <begin position="31"/>
        <end position="46"/>
    </location>
</feature>
<dbReference type="RefSeq" id="XP_044555582.1">
    <property type="nucleotide sequence ID" value="XM_044697166.1"/>
</dbReference>
<dbReference type="InterPro" id="IPR011990">
    <property type="entry name" value="TPR-like_helical_dom_sf"/>
</dbReference>
<dbReference type="AlphaFoldDB" id="A0AA88H358"/>
<dbReference type="Proteomes" id="UP000816034">
    <property type="component" value="Unassembled WGS sequence"/>
</dbReference>
<evidence type="ECO:0000313" key="5">
    <source>
        <dbReference type="Proteomes" id="UP000816034"/>
    </source>
</evidence>
<gene>
    <name evidence="4" type="ORF">C9374_007219</name>
</gene>
<dbReference type="SUPFAM" id="SSF48452">
    <property type="entry name" value="TPR-like"/>
    <property type="match status" value="1"/>
</dbReference>